<feature type="domain" description="YjiS-like" evidence="1">
    <location>
        <begin position="51"/>
        <end position="88"/>
    </location>
</feature>
<sequence length="102" mass="11547">MRPAYQNPTARTVTTARREAAPPVRRFHVVASSVELQSPAARNAGPSLKALWQGFLAAWERRRAVRELHTWSDRELKDIGIAHRSQIENLVGGERNRPQRLG</sequence>
<gene>
    <name evidence="2" type="ORF">ACFPFW_02855</name>
</gene>
<dbReference type="Proteomes" id="UP001595796">
    <property type="component" value="Unassembled WGS sequence"/>
</dbReference>
<protein>
    <submittedName>
        <fullName evidence="2">DUF1127 domain-containing protein</fullName>
    </submittedName>
</protein>
<proteinExistence type="predicted"/>
<dbReference type="InterPro" id="IPR009506">
    <property type="entry name" value="YjiS-like"/>
</dbReference>
<reference evidence="3" key="1">
    <citation type="journal article" date="2019" name="Int. J. Syst. Evol. Microbiol.">
        <title>The Global Catalogue of Microorganisms (GCM) 10K type strain sequencing project: providing services to taxonomists for standard genome sequencing and annotation.</title>
        <authorList>
            <consortium name="The Broad Institute Genomics Platform"/>
            <consortium name="The Broad Institute Genome Sequencing Center for Infectious Disease"/>
            <person name="Wu L."/>
            <person name="Ma J."/>
        </authorList>
    </citation>
    <scope>NUCLEOTIDE SEQUENCE [LARGE SCALE GENOMIC DNA]</scope>
    <source>
        <strain evidence="3">CGMCC 1.16444</strain>
    </source>
</reference>
<dbReference type="Pfam" id="PF06568">
    <property type="entry name" value="YjiS-like"/>
    <property type="match status" value="1"/>
</dbReference>
<evidence type="ECO:0000313" key="2">
    <source>
        <dbReference type="EMBL" id="MFC5066949.1"/>
    </source>
</evidence>
<dbReference type="RefSeq" id="WP_114957359.1">
    <property type="nucleotide sequence ID" value="NZ_JBHSJF010000002.1"/>
</dbReference>
<evidence type="ECO:0000313" key="3">
    <source>
        <dbReference type="Proteomes" id="UP001595796"/>
    </source>
</evidence>
<organism evidence="2 3">
    <name type="scientific">Flaviflagellibacter deserti</name>
    <dbReference type="NCBI Taxonomy" id="2267266"/>
    <lineage>
        <taxon>Bacteria</taxon>
        <taxon>Pseudomonadati</taxon>
        <taxon>Pseudomonadota</taxon>
        <taxon>Alphaproteobacteria</taxon>
        <taxon>Hyphomicrobiales</taxon>
        <taxon>Flaviflagellibacter</taxon>
    </lineage>
</organism>
<name>A0ABV9YXP6_9HYPH</name>
<keyword evidence="3" id="KW-1185">Reference proteome</keyword>
<accession>A0ABV9YXP6</accession>
<comment type="caution">
    <text evidence="2">The sequence shown here is derived from an EMBL/GenBank/DDBJ whole genome shotgun (WGS) entry which is preliminary data.</text>
</comment>
<dbReference type="EMBL" id="JBHSJF010000002">
    <property type="protein sequence ID" value="MFC5066949.1"/>
    <property type="molecule type" value="Genomic_DNA"/>
</dbReference>
<evidence type="ECO:0000259" key="1">
    <source>
        <dbReference type="Pfam" id="PF06568"/>
    </source>
</evidence>